<dbReference type="AlphaFoldDB" id="A7NRV5"/>
<accession>A7NRV5</accession>
<dbReference type="InterPro" id="IPR011990">
    <property type="entry name" value="TPR-like_helical_dom_sf"/>
</dbReference>
<dbReference type="KEGG" id="rca:Rcas_4274"/>
<evidence type="ECO:0000313" key="2">
    <source>
        <dbReference type="Proteomes" id="UP000000263"/>
    </source>
</evidence>
<sequence>MNHLLHQAFLAFDNGRYDEAERLYAAVLAACSTARYEQYRQVAHGLAFTYCFQNKFDQARELYARLYRLAQEAHDVRWQAIVLHQQGVVERMAGNLGIAQALFREEYRFRLSYVPDDHAGFAANLYEQGYILLKSGDVAQARAIMHRSLEMAQQANDAMCQGCAYRGLGEIYAALNERDQARVFFLRGEQAFRQAGDRIAAEEVQQLAASSL</sequence>
<dbReference type="SUPFAM" id="SSF48452">
    <property type="entry name" value="TPR-like"/>
    <property type="match status" value="1"/>
</dbReference>
<dbReference type="OrthoDB" id="136988at2"/>
<dbReference type="RefSeq" id="WP_012122722.1">
    <property type="nucleotide sequence ID" value="NC_009767.1"/>
</dbReference>
<dbReference type="HOGENOM" id="CLU_113232_0_0_0"/>
<proteinExistence type="predicted"/>
<dbReference type="eggNOG" id="ENOG503399Y">
    <property type="taxonomic scope" value="Bacteria"/>
</dbReference>
<gene>
    <name evidence="1" type="ordered locus">Rcas_4274</name>
</gene>
<dbReference type="STRING" id="383372.Rcas_4274"/>
<protein>
    <submittedName>
        <fullName evidence="1">Tetratricopeptide TPR_4</fullName>
    </submittedName>
</protein>
<keyword evidence="2" id="KW-1185">Reference proteome</keyword>
<dbReference type="Pfam" id="PF13424">
    <property type="entry name" value="TPR_12"/>
    <property type="match status" value="2"/>
</dbReference>
<evidence type="ECO:0000313" key="1">
    <source>
        <dbReference type="EMBL" id="ABU60301.1"/>
    </source>
</evidence>
<dbReference type="EMBL" id="CP000804">
    <property type="protein sequence ID" value="ABU60301.1"/>
    <property type="molecule type" value="Genomic_DNA"/>
</dbReference>
<organism evidence="1 2">
    <name type="scientific">Roseiflexus castenholzii (strain DSM 13941 / HLO8)</name>
    <dbReference type="NCBI Taxonomy" id="383372"/>
    <lineage>
        <taxon>Bacteria</taxon>
        <taxon>Bacillati</taxon>
        <taxon>Chloroflexota</taxon>
        <taxon>Chloroflexia</taxon>
        <taxon>Chloroflexales</taxon>
        <taxon>Roseiflexineae</taxon>
        <taxon>Roseiflexaceae</taxon>
        <taxon>Roseiflexus</taxon>
    </lineage>
</organism>
<dbReference type="Proteomes" id="UP000000263">
    <property type="component" value="Chromosome"/>
</dbReference>
<reference evidence="1 2" key="1">
    <citation type="submission" date="2007-08" db="EMBL/GenBank/DDBJ databases">
        <title>Complete sequence of Roseiflexus castenholzii DSM 13941.</title>
        <authorList>
            <consortium name="US DOE Joint Genome Institute"/>
            <person name="Copeland A."/>
            <person name="Lucas S."/>
            <person name="Lapidus A."/>
            <person name="Barry K."/>
            <person name="Glavina del Rio T."/>
            <person name="Dalin E."/>
            <person name="Tice H."/>
            <person name="Pitluck S."/>
            <person name="Thompson L.S."/>
            <person name="Brettin T."/>
            <person name="Bruce D."/>
            <person name="Detter J.C."/>
            <person name="Han C."/>
            <person name="Tapia R."/>
            <person name="Schmutz J."/>
            <person name="Larimer F."/>
            <person name="Land M."/>
            <person name="Hauser L."/>
            <person name="Kyrpides N."/>
            <person name="Mikhailova N."/>
            <person name="Bryant D.A."/>
            <person name="Hanada S."/>
            <person name="Tsukatani Y."/>
            <person name="Richardson P."/>
        </authorList>
    </citation>
    <scope>NUCLEOTIDE SEQUENCE [LARGE SCALE GENOMIC DNA]</scope>
    <source>
        <strain evidence="2">DSM 13941 / HLO8</strain>
    </source>
</reference>
<dbReference type="Gene3D" id="1.25.40.10">
    <property type="entry name" value="Tetratricopeptide repeat domain"/>
    <property type="match status" value="1"/>
</dbReference>
<name>A7NRV5_ROSCS</name>